<evidence type="ECO:0008006" key="4">
    <source>
        <dbReference type="Google" id="ProtNLM"/>
    </source>
</evidence>
<dbReference type="EMBL" id="OX291498">
    <property type="protein sequence ID" value="CAI2029696.1"/>
    <property type="molecule type" value="Genomic_DNA"/>
</dbReference>
<sequence length="249" mass="28771">MTIRDDNAQDYVYVCQIKRNKCNMHDLHQQKISEHPHPIAQTFRGPTRASATVSESKCRPFFTLHSAGRAATSNRTLPRIYPDITTHLCYPPLRCRYHSYRPGTPRLLRGKKKRKTTLSNVRIKRPGRNRIFFLFLFLCFPSFLEAGTKDTGLKRRRARIKKTTRTRRAVTGAVGSPRVIRGTLKGEIGLSERFMGRVFCYFALLCAWLSRHYYFACASFIIIILIFFVCVHACVCVCVCVCVVFFFFP</sequence>
<keyword evidence="1" id="KW-0812">Transmembrane</keyword>
<proteinExistence type="predicted"/>
<protein>
    <recommendedName>
        <fullName evidence="4">Transmembrane protein</fullName>
    </recommendedName>
</protein>
<accession>A0ABN8VUQ6</accession>
<feature type="transmembrane region" description="Helical" evidence="1">
    <location>
        <begin position="194"/>
        <end position="214"/>
    </location>
</feature>
<evidence type="ECO:0000313" key="2">
    <source>
        <dbReference type="EMBL" id="CAI2029696.1"/>
    </source>
</evidence>
<keyword evidence="1" id="KW-0472">Membrane</keyword>
<keyword evidence="3" id="KW-1185">Reference proteome</keyword>
<feature type="transmembrane region" description="Helical" evidence="1">
    <location>
        <begin position="131"/>
        <end position="148"/>
    </location>
</feature>
<evidence type="ECO:0000256" key="1">
    <source>
        <dbReference type="SAM" id="Phobius"/>
    </source>
</evidence>
<dbReference type="Proteomes" id="UP001152964">
    <property type="component" value="Chromosome 8"/>
</dbReference>
<reference evidence="2" key="1">
    <citation type="submission" date="2022-08" db="EMBL/GenBank/DDBJ databases">
        <authorList>
            <person name="Byrne P K."/>
        </authorList>
    </citation>
    <scope>NUCLEOTIDE SEQUENCE</scope>
    <source>
        <strain evidence="2">UCD650</strain>
    </source>
</reference>
<gene>
    <name evidence="2" type="primary">U6500H03000</name>
    <name evidence="2" type="ORF">SEUBUCD650_0H03000</name>
</gene>
<feature type="transmembrane region" description="Helical" evidence="1">
    <location>
        <begin position="220"/>
        <end position="248"/>
    </location>
</feature>
<keyword evidence="1" id="KW-1133">Transmembrane helix</keyword>
<name>A0ABN8VUQ6_SACEU</name>
<organism evidence="2 3">
    <name type="scientific">Saccharomyces eubayanus</name>
    <name type="common">Yeast</name>
    <dbReference type="NCBI Taxonomy" id="1080349"/>
    <lineage>
        <taxon>Eukaryota</taxon>
        <taxon>Fungi</taxon>
        <taxon>Dikarya</taxon>
        <taxon>Ascomycota</taxon>
        <taxon>Saccharomycotina</taxon>
        <taxon>Saccharomycetes</taxon>
        <taxon>Saccharomycetales</taxon>
        <taxon>Saccharomycetaceae</taxon>
        <taxon>Saccharomyces</taxon>
    </lineage>
</organism>
<evidence type="ECO:0000313" key="3">
    <source>
        <dbReference type="Proteomes" id="UP001152964"/>
    </source>
</evidence>